<name>W1P8A8_AMBTC</name>
<gene>
    <name evidence="2" type="ORF">AMTR_s00016p00063620</name>
</gene>
<dbReference type="InterPro" id="IPR025521">
    <property type="entry name" value="Neprosin_propep"/>
</dbReference>
<dbReference type="InterPro" id="IPR053168">
    <property type="entry name" value="Glutamic_endopeptidase"/>
</dbReference>
<reference evidence="3" key="1">
    <citation type="journal article" date="2013" name="Science">
        <title>The Amborella genome and the evolution of flowering plants.</title>
        <authorList>
            <consortium name="Amborella Genome Project"/>
        </authorList>
    </citation>
    <scope>NUCLEOTIDE SEQUENCE [LARGE SCALE GENOMIC DNA]</scope>
</reference>
<dbReference type="Gramene" id="ERN06117">
    <property type="protein sequence ID" value="ERN06117"/>
    <property type="gene ID" value="AMTR_s00016p00063620"/>
</dbReference>
<evidence type="ECO:0000313" key="2">
    <source>
        <dbReference type="EMBL" id="ERN06117.1"/>
    </source>
</evidence>
<dbReference type="OMA" id="IAEKEEC"/>
<proteinExistence type="predicted"/>
<dbReference type="PROSITE" id="PS52045">
    <property type="entry name" value="NEPROSIN_PEP_CD"/>
    <property type="match status" value="1"/>
</dbReference>
<organism evidence="2 3">
    <name type="scientific">Amborella trichopoda</name>
    <dbReference type="NCBI Taxonomy" id="13333"/>
    <lineage>
        <taxon>Eukaryota</taxon>
        <taxon>Viridiplantae</taxon>
        <taxon>Streptophyta</taxon>
        <taxon>Embryophyta</taxon>
        <taxon>Tracheophyta</taxon>
        <taxon>Spermatophyta</taxon>
        <taxon>Magnoliopsida</taxon>
        <taxon>Amborellales</taxon>
        <taxon>Amborellaceae</taxon>
        <taxon>Amborella</taxon>
    </lineage>
</organism>
<evidence type="ECO:0000313" key="3">
    <source>
        <dbReference type="Proteomes" id="UP000017836"/>
    </source>
</evidence>
<dbReference type="STRING" id="13333.W1P8A8"/>
<dbReference type="Proteomes" id="UP000017836">
    <property type="component" value="Unassembled WGS sequence"/>
</dbReference>
<dbReference type="eggNOG" id="ENOG502QVB2">
    <property type="taxonomic scope" value="Eukaryota"/>
</dbReference>
<dbReference type="Pfam" id="PF03080">
    <property type="entry name" value="Neprosin"/>
    <property type="match status" value="1"/>
</dbReference>
<protein>
    <recommendedName>
        <fullName evidence="1">Neprosin PEP catalytic domain-containing protein</fullName>
    </recommendedName>
</protein>
<accession>W1P8A8</accession>
<feature type="domain" description="Neprosin PEP catalytic" evidence="1">
    <location>
        <begin position="66"/>
        <end position="319"/>
    </location>
</feature>
<dbReference type="AlphaFoldDB" id="W1P8A8"/>
<dbReference type="EMBL" id="KI393908">
    <property type="protein sequence ID" value="ERN06117.1"/>
    <property type="molecule type" value="Genomic_DNA"/>
</dbReference>
<dbReference type="PANTHER" id="PTHR31589:SF24">
    <property type="entry name" value="OS07G0205500 PROTEIN"/>
    <property type="match status" value="1"/>
</dbReference>
<dbReference type="PANTHER" id="PTHR31589">
    <property type="entry name" value="PROTEIN, PUTATIVE (DUF239)-RELATED-RELATED"/>
    <property type="match status" value="1"/>
</dbReference>
<dbReference type="InterPro" id="IPR004314">
    <property type="entry name" value="Neprosin"/>
</dbReference>
<evidence type="ECO:0000259" key="1">
    <source>
        <dbReference type="PROSITE" id="PS52045"/>
    </source>
</evidence>
<sequence>MKPSSYPVGFTSEKKVKSSNLQSWNRKDTCPPGTIPICRMTRDAMFNVSSIKNLQKKHPFSKKLDVSMWDGHEHAVVYVKGGEYFGAKANLSVWNPHTQPNEFSLSQIWVLSGPYEELNSVEAGWMAYPDVNGDNHTRIFTYWTGDGYKHTGCYNHLCPGFIQTSRDIALGAKIVPISSYGGNQYHIIILIYKDPKTANWWMIYKDEPVGYWPSSLFTSLARSANSIEWGGEVTDLQTDGKHTTTQMGSGHWPSEGWKKAAFISNLQIVDGSNYLRRPEGLKTIAEKEECYSVQIGGQGGKNWGDFMYYGGPGRNPNCP</sequence>
<keyword evidence="3" id="KW-1185">Reference proteome</keyword>
<dbReference type="Pfam" id="PF14365">
    <property type="entry name" value="Neprosin_AP"/>
    <property type="match status" value="1"/>
</dbReference>
<dbReference type="HOGENOM" id="CLU_030538_1_1_1"/>
<dbReference type="Gene3D" id="3.90.1320.10">
    <property type="entry name" value="Outer-capsid protein sigma 3, large lobe"/>
    <property type="match status" value="1"/>
</dbReference>